<dbReference type="EMBL" id="JABFTP020000185">
    <property type="protein sequence ID" value="KAL3286744.1"/>
    <property type="molecule type" value="Genomic_DNA"/>
</dbReference>
<keyword evidence="3" id="KW-1185">Reference proteome</keyword>
<proteinExistence type="predicted"/>
<sequence length="99" mass="11525">MGGVDFLDIMMSYYRMTHRTRHWTVRTTIHMMDFAVTTAWIQYRKDMLDLGTPHQEINSDSDFEERPQCPKKSRARVQQPSSPSSRDPNPGDEVPLSLP</sequence>
<protein>
    <submittedName>
        <fullName evidence="2">Uncharacterized protein</fullName>
    </submittedName>
</protein>
<dbReference type="PANTHER" id="PTHR47272:SF2">
    <property type="entry name" value="PIGGYBAC TRANSPOSABLE ELEMENT-DERIVED PROTEIN 3-LIKE"/>
    <property type="match status" value="1"/>
</dbReference>
<reference evidence="2 3" key="1">
    <citation type="journal article" date="2021" name="BMC Biol.">
        <title>Horizontally acquired antibacterial genes associated with adaptive radiation of ladybird beetles.</title>
        <authorList>
            <person name="Li H.S."/>
            <person name="Tang X.F."/>
            <person name="Huang Y.H."/>
            <person name="Xu Z.Y."/>
            <person name="Chen M.L."/>
            <person name="Du X.Y."/>
            <person name="Qiu B.Y."/>
            <person name="Chen P.T."/>
            <person name="Zhang W."/>
            <person name="Slipinski A."/>
            <person name="Escalona H.E."/>
            <person name="Waterhouse R.M."/>
            <person name="Zwick A."/>
            <person name="Pang H."/>
        </authorList>
    </citation>
    <scope>NUCLEOTIDE SEQUENCE [LARGE SCALE GENOMIC DNA]</scope>
    <source>
        <strain evidence="2">SYSU2018</strain>
    </source>
</reference>
<accession>A0ABD2P6T8</accession>
<feature type="region of interest" description="Disordered" evidence="1">
    <location>
        <begin position="52"/>
        <end position="99"/>
    </location>
</feature>
<dbReference type="AlphaFoldDB" id="A0ABD2P6T8"/>
<evidence type="ECO:0000256" key="1">
    <source>
        <dbReference type="SAM" id="MobiDB-lite"/>
    </source>
</evidence>
<organism evidence="2 3">
    <name type="scientific">Cryptolaemus montrouzieri</name>
    <dbReference type="NCBI Taxonomy" id="559131"/>
    <lineage>
        <taxon>Eukaryota</taxon>
        <taxon>Metazoa</taxon>
        <taxon>Ecdysozoa</taxon>
        <taxon>Arthropoda</taxon>
        <taxon>Hexapoda</taxon>
        <taxon>Insecta</taxon>
        <taxon>Pterygota</taxon>
        <taxon>Neoptera</taxon>
        <taxon>Endopterygota</taxon>
        <taxon>Coleoptera</taxon>
        <taxon>Polyphaga</taxon>
        <taxon>Cucujiformia</taxon>
        <taxon>Coccinelloidea</taxon>
        <taxon>Coccinellidae</taxon>
        <taxon>Scymninae</taxon>
        <taxon>Scymnini</taxon>
        <taxon>Cryptolaemus</taxon>
    </lineage>
</organism>
<comment type="caution">
    <text evidence="2">The sequence shown here is derived from an EMBL/GenBank/DDBJ whole genome shotgun (WGS) entry which is preliminary data.</text>
</comment>
<dbReference type="PANTHER" id="PTHR47272">
    <property type="entry name" value="DDE_TNP_1_7 DOMAIN-CONTAINING PROTEIN"/>
    <property type="match status" value="1"/>
</dbReference>
<dbReference type="Proteomes" id="UP001516400">
    <property type="component" value="Unassembled WGS sequence"/>
</dbReference>
<name>A0ABD2P6T8_9CUCU</name>
<gene>
    <name evidence="2" type="ORF">HHI36_001237</name>
</gene>
<evidence type="ECO:0000313" key="2">
    <source>
        <dbReference type="EMBL" id="KAL3286744.1"/>
    </source>
</evidence>
<evidence type="ECO:0000313" key="3">
    <source>
        <dbReference type="Proteomes" id="UP001516400"/>
    </source>
</evidence>
<feature type="compositionally biased region" description="Polar residues" evidence="1">
    <location>
        <begin position="76"/>
        <end position="87"/>
    </location>
</feature>